<evidence type="ECO:0000313" key="5">
    <source>
        <dbReference type="Proteomes" id="UP000638648"/>
    </source>
</evidence>
<protein>
    <recommendedName>
        <fullName evidence="3">EfeO-type cupredoxin-like domain-containing protein</fullName>
    </recommendedName>
</protein>
<dbReference type="InterPro" id="IPR008972">
    <property type="entry name" value="Cupredoxin"/>
</dbReference>
<feature type="region of interest" description="Disordered" evidence="1">
    <location>
        <begin position="23"/>
        <end position="46"/>
    </location>
</feature>
<dbReference type="AlphaFoldDB" id="A0A927RBU1"/>
<feature type="chain" id="PRO_5038394901" description="EfeO-type cupredoxin-like domain-containing protein" evidence="2">
    <location>
        <begin position="24"/>
        <end position="171"/>
    </location>
</feature>
<dbReference type="PROSITE" id="PS51257">
    <property type="entry name" value="PROKAR_LIPOPROTEIN"/>
    <property type="match status" value="1"/>
</dbReference>
<evidence type="ECO:0000259" key="3">
    <source>
        <dbReference type="Pfam" id="PF13473"/>
    </source>
</evidence>
<feature type="signal peptide" evidence="2">
    <location>
        <begin position="1"/>
        <end position="23"/>
    </location>
</feature>
<accession>A0A927RBU1</accession>
<dbReference type="Pfam" id="PF13473">
    <property type="entry name" value="Cupredoxin_1"/>
    <property type="match status" value="1"/>
</dbReference>
<sequence>MRVKLIVGALVATAALVTTACSAQSAPQPAQTSRTPTAEPRKQGPAIGSRVKVAGITANYHGSRNIVGDRLVTVVIEDGYFVPTVIKGSPGQKITLQIENKAKEPHMFAVDGRYIKLQVPPGQRWPIPLTLPKSGNLSFYSQAHWREGMAGVFNVSGGIAAAPASPTPNHR</sequence>
<reference evidence="4" key="1">
    <citation type="submission" date="2020-10" db="EMBL/GenBank/DDBJ databases">
        <title>Sequencing the genomes of 1000 actinobacteria strains.</title>
        <authorList>
            <person name="Klenk H.-P."/>
        </authorList>
    </citation>
    <scope>NUCLEOTIDE SEQUENCE</scope>
    <source>
        <strain evidence="4">DSM 45354</strain>
    </source>
</reference>
<dbReference type="InterPro" id="IPR028096">
    <property type="entry name" value="EfeO_Cupredoxin"/>
</dbReference>
<dbReference type="CDD" id="cd00920">
    <property type="entry name" value="Cupredoxin"/>
    <property type="match status" value="1"/>
</dbReference>
<feature type="domain" description="EfeO-type cupredoxin-like" evidence="3">
    <location>
        <begin position="68"/>
        <end position="145"/>
    </location>
</feature>
<keyword evidence="5" id="KW-1185">Reference proteome</keyword>
<organism evidence="4 5">
    <name type="scientific">Actinopolymorpha pittospori</name>
    <dbReference type="NCBI Taxonomy" id="648752"/>
    <lineage>
        <taxon>Bacteria</taxon>
        <taxon>Bacillati</taxon>
        <taxon>Actinomycetota</taxon>
        <taxon>Actinomycetes</taxon>
        <taxon>Propionibacteriales</taxon>
        <taxon>Actinopolymorphaceae</taxon>
        <taxon>Actinopolymorpha</taxon>
    </lineage>
</organism>
<dbReference type="EMBL" id="JADBEM010000001">
    <property type="protein sequence ID" value="MBE1609139.1"/>
    <property type="molecule type" value="Genomic_DNA"/>
</dbReference>
<dbReference type="SUPFAM" id="SSF49503">
    <property type="entry name" value="Cupredoxins"/>
    <property type="match status" value="1"/>
</dbReference>
<dbReference type="Proteomes" id="UP000638648">
    <property type="component" value="Unassembled WGS sequence"/>
</dbReference>
<name>A0A927RBU1_9ACTN</name>
<gene>
    <name evidence="4" type="ORF">HEB94_005987</name>
</gene>
<dbReference type="RefSeq" id="WP_192752766.1">
    <property type="nucleotide sequence ID" value="NZ_BAABJL010000142.1"/>
</dbReference>
<proteinExistence type="predicted"/>
<keyword evidence="2" id="KW-0732">Signal</keyword>
<evidence type="ECO:0000256" key="1">
    <source>
        <dbReference type="SAM" id="MobiDB-lite"/>
    </source>
</evidence>
<evidence type="ECO:0000256" key="2">
    <source>
        <dbReference type="SAM" id="SignalP"/>
    </source>
</evidence>
<comment type="caution">
    <text evidence="4">The sequence shown here is derived from an EMBL/GenBank/DDBJ whole genome shotgun (WGS) entry which is preliminary data.</text>
</comment>
<dbReference type="Gene3D" id="2.60.40.420">
    <property type="entry name" value="Cupredoxins - blue copper proteins"/>
    <property type="match status" value="1"/>
</dbReference>
<evidence type="ECO:0000313" key="4">
    <source>
        <dbReference type="EMBL" id="MBE1609139.1"/>
    </source>
</evidence>